<gene>
    <name evidence="3" type="ORF">SAMN04488567_1511</name>
</gene>
<dbReference type="SUPFAM" id="SSF51182">
    <property type="entry name" value="RmlC-like cupins"/>
    <property type="match status" value="1"/>
</dbReference>
<evidence type="ECO:0000256" key="1">
    <source>
        <dbReference type="ARBA" id="ARBA00022723"/>
    </source>
</evidence>
<dbReference type="PANTHER" id="PTHR35848">
    <property type="entry name" value="OXALATE-BINDING PROTEIN"/>
    <property type="match status" value="1"/>
</dbReference>
<dbReference type="Pfam" id="PF07883">
    <property type="entry name" value="Cupin_2"/>
    <property type="match status" value="1"/>
</dbReference>
<evidence type="ECO:0000313" key="4">
    <source>
        <dbReference type="Proteomes" id="UP000198922"/>
    </source>
</evidence>
<proteinExistence type="predicted"/>
<dbReference type="STRING" id="521013.SAMN04488567_1511"/>
<sequence>MELPAVAEWEGARVARGFSVEAASLPLEGGTDPAFGTVRWRTLVSADRTPSSGMTLGLAEFGPFDTLEPHRHGPAEFYLGLDGAGIVTIDGAPHPIGPGTAVFIPPEAEHGVVAGPEGLRFAYGFPTARFSEVDYRFSPRG</sequence>
<reference evidence="4" key="1">
    <citation type="submission" date="2016-10" db="EMBL/GenBank/DDBJ databases">
        <authorList>
            <person name="Varghese N."/>
            <person name="Submissions S."/>
        </authorList>
    </citation>
    <scope>NUCLEOTIDE SEQUENCE [LARGE SCALE GENOMIC DNA]</scope>
    <source>
        <strain evidence="4">DSM 21424</strain>
    </source>
</reference>
<protein>
    <submittedName>
        <fullName evidence="3">Cupin domain protein</fullName>
    </submittedName>
</protein>
<dbReference type="InterPro" id="IPR014710">
    <property type="entry name" value="RmlC-like_jellyroll"/>
</dbReference>
<evidence type="ECO:0000259" key="2">
    <source>
        <dbReference type="Pfam" id="PF07883"/>
    </source>
</evidence>
<dbReference type="InterPro" id="IPR051610">
    <property type="entry name" value="GPI/OXD"/>
</dbReference>
<accession>A0A1G7CIF0</accession>
<dbReference type="InterPro" id="IPR011051">
    <property type="entry name" value="RmlC_Cupin_sf"/>
</dbReference>
<dbReference type="AlphaFoldDB" id="A0A1G7CIF0"/>
<feature type="domain" description="Cupin type-2" evidence="2">
    <location>
        <begin position="60"/>
        <end position="114"/>
    </location>
</feature>
<evidence type="ECO:0000313" key="3">
    <source>
        <dbReference type="EMBL" id="SDE39079.1"/>
    </source>
</evidence>
<dbReference type="PANTHER" id="PTHR35848:SF6">
    <property type="entry name" value="CUPIN TYPE-2 DOMAIN-CONTAINING PROTEIN"/>
    <property type="match status" value="1"/>
</dbReference>
<dbReference type="OrthoDB" id="5592106at2"/>
<dbReference type="EMBL" id="FNAT01000002">
    <property type="protein sequence ID" value="SDE39079.1"/>
    <property type="molecule type" value="Genomic_DNA"/>
</dbReference>
<name>A0A1G7CIF0_9RHOB</name>
<keyword evidence="4" id="KW-1185">Reference proteome</keyword>
<dbReference type="RefSeq" id="WP_090110689.1">
    <property type="nucleotide sequence ID" value="NZ_FNAT01000002.1"/>
</dbReference>
<organism evidence="3 4">
    <name type="scientific">Limimaricola pyoseonensis</name>
    <dbReference type="NCBI Taxonomy" id="521013"/>
    <lineage>
        <taxon>Bacteria</taxon>
        <taxon>Pseudomonadati</taxon>
        <taxon>Pseudomonadota</taxon>
        <taxon>Alphaproteobacteria</taxon>
        <taxon>Rhodobacterales</taxon>
        <taxon>Paracoccaceae</taxon>
        <taxon>Limimaricola</taxon>
    </lineage>
</organism>
<dbReference type="Gene3D" id="2.60.120.10">
    <property type="entry name" value="Jelly Rolls"/>
    <property type="match status" value="1"/>
</dbReference>
<dbReference type="GO" id="GO:0046872">
    <property type="term" value="F:metal ion binding"/>
    <property type="evidence" value="ECO:0007669"/>
    <property type="project" value="UniProtKB-KW"/>
</dbReference>
<dbReference type="Proteomes" id="UP000198922">
    <property type="component" value="Unassembled WGS sequence"/>
</dbReference>
<dbReference type="InterPro" id="IPR013096">
    <property type="entry name" value="Cupin_2"/>
</dbReference>
<keyword evidence="1" id="KW-0479">Metal-binding</keyword>